<feature type="transmembrane region" description="Helical" evidence="9">
    <location>
        <begin position="72"/>
        <end position="89"/>
    </location>
</feature>
<evidence type="ECO:0000256" key="9">
    <source>
        <dbReference type="SAM" id="Phobius"/>
    </source>
</evidence>
<gene>
    <name evidence="11" type="ORF">F8566_15775</name>
</gene>
<keyword evidence="4" id="KW-0808">Transferase</keyword>
<dbReference type="InterPro" id="IPR011712">
    <property type="entry name" value="Sig_transdc_His_kin_sub3_dim/P"/>
</dbReference>
<dbReference type="InterPro" id="IPR050482">
    <property type="entry name" value="Sensor_HK_TwoCompSys"/>
</dbReference>
<dbReference type="GO" id="GO:0005524">
    <property type="term" value="F:ATP binding"/>
    <property type="evidence" value="ECO:0007669"/>
    <property type="project" value="UniProtKB-KW"/>
</dbReference>
<dbReference type="InterPro" id="IPR003594">
    <property type="entry name" value="HATPase_dom"/>
</dbReference>
<dbReference type="Gene3D" id="1.20.5.1930">
    <property type="match status" value="1"/>
</dbReference>
<comment type="caution">
    <text evidence="11">The sequence shown here is derived from an EMBL/GenBank/DDBJ whole genome shotgun (WGS) entry which is preliminary data.</text>
</comment>
<keyword evidence="6 11" id="KW-0418">Kinase</keyword>
<dbReference type="EMBL" id="WBMT01000007">
    <property type="protein sequence ID" value="KAB2348276.1"/>
    <property type="molecule type" value="Genomic_DNA"/>
</dbReference>
<dbReference type="SUPFAM" id="SSF55874">
    <property type="entry name" value="ATPase domain of HSP90 chaperone/DNA topoisomerase II/histidine kinase"/>
    <property type="match status" value="1"/>
</dbReference>
<sequence length="379" mass="39858">MFAASRPLLPRRVPRRVPPRVRETLTWCLVLPYPVVMYAAMASGHNGFTSVEILAIVVSTAVAAGLLRRRPLFALALLLAGWSLALAVMQNVEVGYLELLITDLAVGFVAATRPPRVSLIAAAMALTTQTASAALLAPESTVIVLVTVAVVAVWAAGNSIRERRAHAEELAAQATDQAVTAERLRIARELHDMVAHSIGVIAIQAGVGNRVIDTQPAEARNALAAIEATSRETLTGLRGMLVALRRADSGAAPLAPTPGLADLDRLAATTLDAGVRVDVQRLGSPRPLPPDLDLSAFRIIQEAVTNVVRHADTPSCQVVVDYLDGALAIEITDDGPGRAAPGTGYGITGMRERVSLLNGHFAAGPRPEGGFRVAARLPA</sequence>
<feature type="transmembrane region" description="Helical" evidence="9">
    <location>
        <begin position="142"/>
        <end position="160"/>
    </location>
</feature>
<feature type="domain" description="Histidine kinase/HSP90-like ATPase" evidence="10">
    <location>
        <begin position="291"/>
        <end position="379"/>
    </location>
</feature>
<dbReference type="OrthoDB" id="227596at2"/>
<dbReference type="GO" id="GO:0046983">
    <property type="term" value="F:protein dimerization activity"/>
    <property type="evidence" value="ECO:0007669"/>
    <property type="project" value="InterPro"/>
</dbReference>
<keyword evidence="12" id="KW-1185">Reference proteome</keyword>
<keyword evidence="9" id="KW-0472">Membrane</keyword>
<evidence type="ECO:0000256" key="7">
    <source>
        <dbReference type="ARBA" id="ARBA00022840"/>
    </source>
</evidence>
<dbReference type="GO" id="GO:0016020">
    <property type="term" value="C:membrane"/>
    <property type="evidence" value="ECO:0007669"/>
    <property type="project" value="InterPro"/>
</dbReference>
<evidence type="ECO:0000313" key="12">
    <source>
        <dbReference type="Proteomes" id="UP000468735"/>
    </source>
</evidence>
<feature type="transmembrane region" description="Helical" evidence="9">
    <location>
        <begin position="47"/>
        <end position="67"/>
    </location>
</feature>
<evidence type="ECO:0000256" key="6">
    <source>
        <dbReference type="ARBA" id="ARBA00022777"/>
    </source>
</evidence>
<feature type="transmembrane region" description="Helical" evidence="9">
    <location>
        <begin position="21"/>
        <end position="41"/>
    </location>
</feature>
<dbReference type="Pfam" id="PF07730">
    <property type="entry name" value="HisKA_3"/>
    <property type="match status" value="1"/>
</dbReference>
<evidence type="ECO:0000256" key="4">
    <source>
        <dbReference type="ARBA" id="ARBA00022679"/>
    </source>
</evidence>
<dbReference type="SMART" id="SM00387">
    <property type="entry name" value="HATPase_c"/>
    <property type="match status" value="1"/>
</dbReference>
<keyword evidence="5" id="KW-0547">Nucleotide-binding</keyword>
<evidence type="ECO:0000256" key="3">
    <source>
        <dbReference type="ARBA" id="ARBA00022553"/>
    </source>
</evidence>
<dbReference type="GO" id="GO:0000155">
    <property type="term" value="F:phosphorelay sensor kinase activity"/>
    <property type="evidence" value="ECO:0007669"/>
    <property type="project" value="InterPro"/>
</dbReference>
<evidence type="ECO:0000256" key="1">
    <source>
        <dbReference type="ARBA" id="ARBA00000085"/>
    </source>
</evidence>
<dbReference type="InterPro" id="IPR036890">
    <property type="entry name" value="HATPase_C_sf"/>
</dbReference>
<keyword evidence="7" id="KW-0067">ATP-binding</keyword>
<evidence type="ECO:0000256" key="8">
    <source>
        <dbReference type="ARBA" id="ARBA00023012"/>
    </source>
</evidence>
<evidence type="ECO:0000256" key="5">
    <source>
        <dbReference type="ARBA" id="ARBA00022741"/>
    </source>
</evidence>
<proteinExistence type="predicted"/>
<dbReference type="PANTHER" id="PTHR24421:SF10">
    <property type="entry name" value="NITRATE_NITRITE SENSOR PROTEIN NARQ"/>
    <property type="match status" value="1"/>
</dbReference>
<dbReference type="AlphaFoldDB" id="A0A6H9Z1Y4"/>
<keyword evidence="9" id="KW-1133">Transmembrane helix</keyword>
<dbReference type="EC" id="2.7.13.3" evidence="2"/>
<dbReference type="Pfam" id="PF02518">
    <property type="entry name" value="HATPase_c"/>
    <property type="match status" value="1"/>
</dbReference>
<accession>A0A6H9Z1Y4</accession>
<evidence type="ECO:0000256" key="2">
    <source>
        <dbReference type="ARBA" id="ARBA00012438"/>
    </source>
</evidence>
<protein>
    <recommendedName>
        <fullName evidence="2">histidine kinase</fullName>
        <ecNumber evidence="2">2.7.13.3</ecNumber>
    </recommendedName>
</protein>
<organism evidence="11 12">
    <name type="scientific">Actinomadura rudentiformis</name>
    <dbReference type="NCBI Taxonomy" id="359158"/>
    <lineage>
        <taxon>Bacteria</taxon>
        <taxon>Bacillati</taxon>
        <taxon>Actinomycetota</taxon>
        <taxon>Actinomycetes</taxon>
        <taxon>Streptosporangiales</taxon>
        <taxon>Thermomonosporaceae</taxon>
        <taxon>Actinomadura</taxon>
    </lineage>
</organism>
<dbReference type="PANTHER" id="PTHR24421">
    <property type="entry name" value="NITRATE/NITRITE SENSOR PROTEIN NARX-RELATED"/>
    <property type="match status" value="1"/>
</dbReference>
<dbReference type="Proteomes" id="UP000468735">
    <property type="component" value="Unassembled WGS sequence"/>
</dbReference>
<keyword evidence="3" id="KW-0597">Phosphoprotein</keyword>
<evidence type="ECO:0000313" key="11">
    <source>
        <dbReference type="EMBL" id="KAB2348276.1"/>
    </source>
</evidence>
<dbReference type="Gene3D" id="3.30.565.10">
    <property type="entry name" value="Histidine kinase-like ATPase, C-terminal domain"/>
    <property type="match status" value="1"/>
</dbReference>
<dbReference type="RefSeq" id="WP_151561005.1">
    <property type="nucleotide sequence ID" value="NZ_WBMT01000007.1"/>
</dbReference>
<name>A0A6H9Z1Y4_9ACTN</name>
<comment type="catalytic activity">
    <reaction evidence="1">
        <text>ATP + protein L-histidine = ADP + protein N-phospho-L-histidine.</text>
        <dbReference type="EC" id="2.7.13.3"/>
    </reaction>
</comment>
<keyword evidence="9" id="KW-0812">Transmembrane</keyword>
<dbReference type="CDD" id="cd16917">
    <property type="entry name" value="HATPase_UhpB-NarQ-NarX-like"/>
    <property type="match status" value="1"/>
</dbReference>
<evidence type="ECO:0000259" key="10">
    <source>
        <dbReference type="SMART" id="SM00387"/>
    </source>
</evidence>
<keyword evidence="8" id="KW-0902">Two-component regulatory system</keyword>
<reference evidence="11 12" key="1">
    <citation type="submission" date="2019-09" db="EMBL/GenBank/DDBJ databases">
        <title>Actinomadura physcomitrii sp. nov., a novel actinomycete isolated from moss [Physcomitrium sphaericum (Ludw) Fuernr].</title>
        <authorList>
            <person name="Zhuang X."/>
            <person name="Liu C."/>
        </authorList>
    </citation>
    <scope>NUCLEOTIDE SEQUENCE [LARGE SCALE GENOMIC DNA]</scope>
    <source>
        <strain evidence="11 12">HMC1</strain>
    </source>
</reference>